<dbReference type="SUPFAM" id="SSF54768">
    <property type="entry name" value="dsRNA-binding domain-like"/>
    <property type="match status" value="1"/>
</dbReference>
<dbReference type="PANTHER" id="PTHR14950:SF70">
    <property type="entry name" value="ENDORIBONUCLEASE DICER HOMOLOG 2"/>
    <property type="match status" value="1"/>
</dbReference>
<accession>A0A9J5WG15</accession>
<dbReference type="GO" id="GO:0003723">
    <property type="term" value="F:RNA binding"/>
    <property type="evidence" value="ECO:0007669"/>
    <property type="project" value="UniProtKB-KW"/>
</dbReference>
<dbReference type="AlphaFoldDB" id="A0A9J5WG15"/>
<organism evidence="4 5">
    <name type="scientific">Solanum commersonii</name>
    <name type="common">Commerson's wild potato</name>
    <name type="synonym">Commerson's nightshade</name>
    <dbReference type="NCBI Taxonomy" id="4109"/>
    <lineage>
        <taxon>Eukaryota</taxon>
        <taxon>Viridiplantae</taxon>
        <taxon>Streptophyta</taxon>
        <taxon>Embryophyta</taxon>
        <taxon>Tracheophyta</taxon>
        <taxon>Spermatophyta</taxon>
        <taxon>Magnoliopsida</taxon>
        <taxon>eudicotyledons</taxon>
        <taxon>Gunneridae</taxon>
        <taxon>Pentapetalae</taxon>
        <taxon>asterids</taxon>
        <taxon>lamiids</taxon>
        <taxon>Solanales</taxon>
        <taxon>Solanaceae</taxon>
        <taxon>Solanoideae</taxon>
        <taxon>Solaneae</taxon>
        <taxon>Solanum</taxon>
    </lineage>
</organism>
<name>A0A9J5WG15_SOLCO</name>
<keyword evidence="2" id="KW-0694">RNA-binding</keyword>
<dbReference type="PANTHER" id="PTHR14950">
    <property type="entry name" value="DICER-RELATED"/>
    <property type="match status" value="1"/>
</dbReference>
<keyword evidence="5" id="KW-1185">Reference proteome</keyword>
<evidence type="ECO:0000313" key="5">
    <source>
        <dbReference type="Proteomes" id="UP000824120"/>
    </source>
</evidence>
<dbReference type="OrthoDB" id="1722119at2759"/>
<sequence>MGGASADVIESLAGVIFVDSGFNEDITFQSIRPLLEPLITPQTLKLHPARELSELCTQKGYIKKKNVVFRENGVVYITVEVEANGAIHKDTHSGRNKKMAEKVASKKVLKSLKEYLYNA</sequence>
<dbReference type="Pfam" id="PF00035">
    <property type="entry name" value="dsrm"/>
    <property type="match status" value="1"/>
</dbReference>
<dbReference type="InterPro" id="IPR014720">
    <property type="entry name" value="dsRBD_dom"/>
</dbReference>
<dbReference type="Gene3D" id="1.10.1520.10">
    <property type="entry name" value="Ribonuclease III domain"/>
    <property type="match status" value="1"/>
</dbReference>
<evidence type="ECO:0000313" key="4">
    <source>
        <dbReference type="EMBL" id="KAG5574721.1"/>
    </source>
</evidence>
<dbReference type="Gene3D" id="3.30.160.20">
    <property type="match status" value="1"/>
</dbReference>
<gene>
    <name evidence="4" type="ORF">H5410_054855</name>
</gene>
<dbReference type="GO" id="GO:0030422">
    <property type="term" value="P:siRNA processing"/>
    <property type="evidence" value="ECO:0007669"/>
    <property type="project" value="TreeGrafter"/>
</dbReference>
<feature type="domain" description="DRBM" evidence="3">
    <location>
        <begin position="50"/>
        <end position="112"/>
    </location>
</feature>
<protein>
    <recommendedName>
        <fullName evidence="3">DRBM domain-containing protein</fullName>
    </recommendedName>
</protein>
<evidence type="ECO:0000256" key="2">
    <source>
        <dbReference type="ARBA" id="ARBA00022884"/>
    </source>
</evidence>
<dbReference type="EMBL" id="JACXVP010000011">
    <property type="protein sequence ID" value="KAG5574721.1"/>
    <property type="molecule type" value="Genomic_DNA"/>
</dbReference>
<dbReference type="GO" id="GO:0004525">
    <property type="term" value="F:ribonuclease III activity"/>
    <property type="evidence" value="ECO:0007669"/>
    <property type="project" value="InterPro"/>
</dbReference>
<comment type="caution">
    <text evidence="4">The sequence shown here is derived from an EMBL/GenBank/DDBJ whole genome shotgun (WGS) entry which is preliminary data.</text>
</comment>
<evidence type="ECO:0000256" key="1">
    <source>
        <dbReference type="ARBA" id="ARBA00022801"/>
    </source>
</evidence>
<evidence type="ECO:0000259" key="3">
    <source>
        <dbReference type="Pfam" id="PF00035"/>
    </source>
</evidence>
<proteinExistence type="predicted"/>
<keyword evidence="1" id="KW-0378">Hydrolase</keyword>
<dbReference type="GO" id="GO:0005634">
    <property type="term" value="C:nucleus"/>
    <property type="evidence" value="ECO:0007669"/>
    <property type="project" value="TreeGrafter"/>
</dbReference>
<dbReference type="GO" id="GO:0005737">
    <property type="term" value="C:cytoplasm"/>
    <property type="evidence" value="ECO:0007669"/>
    <property type="project" value="TreeGrafter"/>
</dbReference>
<dbReference type="InterPro" id="IPR036389">
    <property type="entry name" value="RNase_III_sf"/>
</dbReference>
<dbReference type="Proteomes" id="UP000824120">
    <property type="component" value="Chromosome 11"/>
</dbReference>
<reference evidence="4 5" key="1">
    <citation type="submission" date="2020-09" db="EMBL/GenBank/DDBJ databases">
        <title>De no assembly of potato wild relative species, Solanum commersonii.</title>
        <authorList>
            <person name="Cho K."/>
        </authorList>
    </citation>
    <scope>NUCLEOTIDE SEQUENCE [LARGE SCALE GENOMIC DNA]</scope>
    <source>
        <strain evidence="4">LZ3.2</strain>
        <tissue evidence="4">Leaf</tissue>
    </source>
</reference>